<dbReference type="InterPro" id="IPR037238">
    <property type="entry name" value="YbiA-like_sf"/>
</dbReference>
<reference evidence="3 4" key="1">
    <citation type="journal article" date="2015" name="Genome Biol. Evol.">
        <title>Comparative Genomics of a Bacterivorous Green Alga Reveals Evolutionary Causalities and Consequences of Phago-Mixotrophic Mode of Nutrition.</title>
        <authorList>
            <person name="Burns J.A."/>
            <person name="Paasch A."/>
            <person name="Narechania A."/>
            <person name="Kim E."/>
        </authorList>
    </citation>
    <scope>NUCLEOTIDE SEQUENCE [LARGE SCALE GENOMIC DNA]</scope>
    <source>
        <strain evidence="3 4">PLY_AMNH</strain>
    </source>
</reference>
<dbReference type="Proteomes" id="UP001190700">
    <property type="component" value="Unassembled WGS sequence"/>
</dbReference>
<feature type="compositionally biased region" description="Basic and acidic residues" evidence="1">
    <location>
        <begin position="1"/>
        <end position="13"/>
    </location>
</feature>
<dbReference type="CDD" id="cd15457">
    <property type="entry name" value="NADAR"/>
    <property type="match status" value="1"/>
</dbReference>
<name>A0AAE0BDV7_9CHLO</name>
<gene>
    <name evidence="3" type="ORF">CYMTET_55166</name>
</gene>
<dbReference type="Pfam" id="PF08719">
    <property type="entry name" value="NADAR"/>
    <property type="match status" value="1"/>
</dbReference>
<dbReference type="AlphaFoldDB" id="A0AAE0BDV7"/>
<feature type="domain" description="NADAR" evidence="2">
    <location>
        <begin position="67"/>
        <end position="194"/>
    </location>
</feature>
<comment type="caution">
    <text evidence="3">The sequence shown here is derived from an EMBL/GenBank/DDBJ whole genome shotgun (WGS) entry which is preliminary data.</text>
</comment>
<evidence type="ECO:0000259" key="2">
    <source>
        <dbReference type="Pfam" id="PF08719"/>
    </source>
</evidence>
<evidence type="ECO:0000313" key="4">
    <source>
        <dbReference type="Proteomes" id="UP001190700"/>
    </source>
</evidence>
<dbReference type="InterPro" id="IPR012816">
    <property type="entry name" value="NADAR"/>
</dbReference>
<dbReference type="Gene3D" id="1.10.357.40">
    <property type="entry name" value="YbiA-like"/>
    <property type="match status" value="1"/>
</dbReference>
<sequence>MSTSSKRDSEKQIKWYKGKKPPGDNDRDVFMFLSGSADKPPGKGVGEVLHDGHNVMYKALHGMKNWRKVLSNFWVCPFEYDGKTYNSAEHAYHAEKFRMVAEMREEETASKYAEKFQVPDEDLSASEVNFSDLKGSDVKKKGGSRSFAMYPDEIELWGKISEFVLQSILEQKFSQCPLAKDVLLATGDSVLVHSMGRCGVRHHWDFLEDIRQKLRQ</sequence>
<keyword evidence="4" id="KW-1185">Reference proteome</keyword>
<protein>
    <recommendedName>
        <fullName evidence="2">NADAR domain-containing protein</fullName>
    </recommendedName>
</protein>
<dbReference type="EMBL" id="LGRX02035483">
    <property type="protein sequence ID" value="KAK3234616.1"/>
    <property type="molecule type" value="Genomic_DNA"/>
</dbReference>
<organism evidence="3 4">
    <name type="scientific">Cymbomonas tetramitiformis</name>
    <dbReference type="NCBI Taxonomy" id="36881"/>
    <lineage>
        <taxon>Eukaryota</taxon>
        <taxon>Viridiplantae</taxon>
        <taxon>Chlorophyta</taxon>
        <taxon>Pyramimonadophyceae</taxon>
        <taxon>Pyramimonadales</taxon>
        <taxon>Pyramimonadaceae</taxon>
        <taxon>Cymbomonas</taxon>
    </lineage>
</organism>
<feature type="region of interest" description="Disordered" evidence="1">
    <location>
        <begin position="1"/>
        <end position="27"/>
    </location>
</feature>
<accession>A0AAE0BDV7</accession>
<evidence type="ECO:0000256" key="1">
    <source>
        <dbReference type="SAM" id="MobiDB-lite"/>
    </source>
</evidence>
<proteinExistence type="predicted"/>
<evidence type="ECO:0000313" key="3">
    <source>
        <dbReference type="EMBL" id="KAK3234616.1"/>
    </source>
</evidence>
<dbReference type="SUPFAM" id="SSF143990">
    <property type="entry name" value="YbiA-like"/>
    <property type="match status" value="1"/>
</dbReference>